<dbReference type="Proteomes" id="UP001335648">
    <property type="component" value="Unassembled WGS sequence"/>
</dbReference>
<comment type="caution">
    <text evidence="1">The sequence shown here is derived from an EMBL/GenBank/DDBJ whole genome shotgun (WGS) entry which is preliminary data.</text>
</comment>
<accession>A0AAN8B4P1</accession>
<dbReference type="EMBL" id="JAULUE010002065">
    <property type="protein sequence ID" value="KAK5878380.1"/>
    <property type="molecule type" value="Genomic_DNA"/>
</dbReference>
<gene>
    <name evidence="1" type="ORF">CesoFtcFv8_023792</name>
</gene>
<dbReference type="AlphaFoldDB" id="A0AAN8B4P1"/>
<sequence>MPSSPASLSSCLPPPAFLSSLSCLPLCLLLLPSSPPSPAFLSAFLLPSSPAFLSAFLSCLPLLPLCLPLLPSSPAFLSAFLSCLPLLPSSPAVCRLPSTGITPYLTRPLKSTNLLT</sequence>
<protein>
    <submittedName>
        <fullName evidence="1">Uncharacterized protein</fullName>
    </submittedName>
</protein>
<keyword evidence="2" id="KW-1185">Reference proteome</keyword>
<reference evidence="1 2" key="1">
    <citation type="journal article" date="2023" name="Mol. Biol. Evol.">
        <title>Genomics of Secondarily Temperate Adaptation in the Only Non-Antarctic Icefish.</title>
        <authorList>
            <person name="Rivera-Colon A.G."/>
            <person name="Rayamajhi N."/>
            <person name="Minhas B.F."/>
            <person name="Madrigal G."/>
            <person name="Bilyk K.T."/>
            <person name="Yoon V."/>
            <person name="Hune M."/>
            <person name="Gregory S."/>
            <person name="Cheng C.H.C."/>
            <person name="Catchen J.M."/>
        </authorList>
    </citation>
    <scope>NUCLEOTIDE SEQUENCE [LARGE SCALE GENOMIC DNA]</scope>
    <source>
        <strain evidence="1">JC2023a</strain>
    </source>
</reference>
<evidence type="ECO:0000313" key="1">
    <source>
        <dbReference type="EMBL" id="KAK5878380.1"/>
    </source>
</evidence>
<name>A0AAN8B4P1_9TELE</name>
<proteinExistence type="predicted"/>
<organism evidence="1 2">
    <name type="scientific">Champsocephalus esox</name>
    <name type="common">pike icefish</name>
    <dbReference type="NCBI Taxonomy" id="159716"/>
    <lineage>
        <taxon>Eukaryota</taxon>
        <taxon>Metazoa</taxon>
        <taxon>Chordata</taxon>
        <taxon>Craniata</taxon>
        <taxon>Vertebrata</taxon>
        <taxon>Euteleostomi</taxon>
        <taxon>Actinopterygii</taxon>
        <taxon>Neopterygii</taxon>
        <taxon>Teleostei</taxon>
        <taxon>Neoteleostei</taxon>
        <taxon>Acanthomorphata</taxon>
        <taxon>Eupercaria</taxon>
        <taxon>Perciformes</taxon>
        <taxon>Notothenioidei</taxon>
        <taxon>Channichthyidae</taxon>
        <taxon>Champsocephalus</taxon>
    </lineage>
</organism>
<evidence type="ECO:0000313" key="2">
    <source>
        <dbReference type="Proteomes" id="UP001335648"/>
    </source>
</evidence>